<gene>
    <name evidence="1" type="ORF">MtrunA17_Chr4g0024581</name>
</gene>
<sequence length="72" mass="8444">MSNFVQVHDLDEDDAGIVRRYFHLLPETTFEDDDELSKLLHIITSNDFIKEMSWEKEVTVSLKNSKNVLHIP</sequence>
<dbReference type="Proteomes" id="UP000265566">
    <property type="component" value="Chromosome 4"/>
</dbReference>
<organism evidence="1 2">
    <name type="scientific">Medicago truncatula</name>
    <name type="common">Barrel medic</name>
    <name type="synonym">Medicago tribuloides</name>
    <dbReference type="NCBI Taxonomy" id="3880"/>
    <lineage>
        <taxon>Eukaryota</taxon>
        <taxon>Viridiplantae</taxon>
        <taxon>Streptophyta</taxon>
        <taxon>Embryophyta</taxon>
        <taxon>Tracheophyta</taxon>
        <taxon>Spermatophyta</taxon>
        <taxon>Magnoliopsida</taxon>
        <taxon>eudicotyledons</taxon>
        <taxon>Gunneridae</taxon>
        <taxon>Pentapetalae</taxon>
        <taxon>rosids</taxon>
        <taxon>fabids</taxon>
        <taxon>Fabales</taxon>
        <taxon>Fabaceae</taxon>
        <taxon>Papilionoideae</taxon>
        <taxon>50 kb inversion clade</taxon>
        <taxon>NPAAA clade</taxon>
        <taxon>Hologalegina</taxon>
        <taxon>IRL clade</taxon>
        <taxon>Trifolieae</taxon>
        <taxon>Medicago</taxon>
    </lineage>
</organism>
<evidence type="ECO:0000313" key="2">
    <source>
        <dbReference type="Proteomes" id="UP000265566"/>
    </source>
</evidence>
<accession>A0A396IBX7</accession>
<dbReference type="Gramene" id="rna22626">
    <property type="protein sequence ID" value="RHN60327.1"/>
    <property type="gene ID" value="gene22626"/>
</dbReference>
<comment type="caution">
    <text evidence="1">The sequence shown here is derived from an EMBL/GenBank/DDBJ whole genome shotgun (WGS) entry which is preliminary data.</text>
</comment>
<reference evidence="2" key="1">
    <citation type="journal article" date="2018" name="Nat. Plants">
        <title>Whole-genome landscape of Medicago truncatula symbiotic genes.</title>
        <authorList>
            <person name="Pecrix Y."/>
            <person name="Staton S.E."/>
            <person name="Sallet E."/>
            <person name="Lelandais-Briere C."/>
            <person name="Moreau S."/>
            <person name="Carrere S."/>
            <person name="Blein T."/>
            <person name="Jardinaud M.F."/>
            <person name="Latrasse D."/>
            <person name="Zouine M."/>
            <person name="Zahm M."/>
            <person name="Kreplak J."/>
            <person name="Mayjonade B."/>
            <person name="Satge C."/>
            <person name="Perez M."/>
            <person name="Cauet S."/>
            <person name="Marande W."/>
            <person name="Chantry-Darmon C."/>
            <person name="Lopez-Roques C."/>
            <person name="Bouchez O."/>
            <person name="Berard A."/>
            <person name="Debelle F."/>
            <person name="Munos S."/>
            <person name="Bendahmane A."/>
            <person name="Berges H."/>
            <person name="Niebel A."/>
            <person name="Buitink J."/>
            <person name="Frugier F."/>
            <person name="Benhamed M."/>
            <person name="Crespi M."/>
            <person name="Gouzy J."/>
            <person name="Gamas P."/>
        </authorList>
    </citation>
    <scope>NUCLEOTIDE SEQUENCE [LARGE SCALE GENOMIC DNA]</scope>
    <source>
        <strain evidence="2">cv. Jemalong A17</strain>
    </source>
</reference>
<dbReference type="AlphaFoldDB" id="A0A396IBX7"/>
<protein>
    <submittedName>
        <fullName evidence="1">Uncharacterized protein</fullName>
    </submittedName>
</protein>
<proteinExistence type="predicted"/>
<evidence type="ECO:0000313" key="1">
    <source>
        <dbReference type="EMBL" id="RHN60327.1"/>
    </source>
</evidence>
<dbReference type="EMBL" id="PSQE01000004">
    <property type="protein sequence ID" value="RHN60327.1"/>
    <property type="molecule type" value="Genomic_DNA"/>
</dbReference>
<name>A0A396IBX7_MEDTR</name>